<feature type="region of interest" description="Disordered" evidence="2">
    <location>
        <begin position="646"/>
        <end position="676"/>
    </location>
</feature>
<organism evidence="5 6">
    <name type="scientific">Hwangdonia lutea</name>
    <dbReference type="NCBI Taxonomy" id="3075823"/>
    <lineage>
        <taxon>Bacteria</taxon>
        <taxon>Pseudomonadati</taxon>
        <taxon>Bacteroidota</taxon>
        <taxon>Flavobacteriia</taxon>
        <taxon>Flavobacteriales</taxon>
        <taxon>Flavobacteriaceae</taxon>
        <taxon>Hwangdonia</taxon>
    </lineage>
</organism>
<reference evidence="6" key="1">
    <citation type="submission" date="2024-06" db="EMBL/GenBank/DDBJ databases">
        <title>Hwangdonia haimaensis gen. nov., sp. nov., a member of the family Flavobacteriaceae isolated from the haima cold seep.</title>
        <authorList>
            <person name="Li J."/>
        </authorList>
    </citation>
    <scope>NUCLEOTIDE SEQUENCE [LARGE SCALE GENOMIC DNA]</scope>
    <source>
        <strain evidence="6">SCSIO 19198</strain>
    </source>
</reference>
<proteinExistence type="predicted"/>
<feature type="compositionally biased region" description="Basic and acidic residues" evidence="2">
    <location>
        <begin position="269"/>
        <end position="288"/>
    </location>
</feature>
<evidence type="ECO:0000256" key="2">
    <source>
        <dbReference type="SAM" id="MobiDB-lite"/>
    </source>
</evidence>
<feature type="domain" description="eCIS core" evidence="3">
    <location>
        <begin position="164"/>
        <end position="240"/>
    </location>
</feature>
<keyword evidence="6" id="KW-1185">Reference proteome</keyword>
<dbReference type="Proteomes" id="UP001302486">
    <property type="component" value="Chromosome"/>
</dbReference>
<accession>A0AA97EKK5</accession>
<feature type="compositionally biased region" description="Acidic residues" evidence="2">
    <location>
        <begin position="306"/>
        <end position="319"/>
    </location>
</feature>
<feature type="compositionally biased region" description="Low complexity" evidence="2">
    <location>
        <begin position="289"/>
        <end position="298"/>
    </location>
</feature>
<feature type="region of interest" description="Disordered" evidence="2">
    <location>
        <begin position="1"/>
        <end position="43"/>
    </location>
</feature>
<dbReference type="Pfam" id="PF13930">
    <property type="entry name" value="Endonuclea_NS_2"/>
    <property type="match status" value="1"/>
</dbReference>
<dbReference type="EMBL" id="CP136521">
    <property type="protein sequence ID" value="WOD42847.1"/>
    <property type="molecule type" value="Genomic_DNA"/>
</dbReference>
<protein>
    <submittedName>
        <fullName evidence="5">DUF4157 domain-containing protein</fullName>
    </submittedName>
</protein>
<dbReference type="InterPro" id="IPR025295">
    <property type="entry name" value="eCIS_core_dom"/>
</dbReference>
<feature type="coiled-coil region" evidence="1">
    <location>
        <begin position="787"/>
        <end position="814"/>
    </location>
</feature>
<dbReference type="InterPro" id="IPR044927">
    <property type="entry name" value="Endonuclea_NS_2"/>
</dbReference>
<sequence>MFKSATVDRASAKSSNSAPFHRETEQDAFIQPKLNIGKPNDKYEKEADHVADKVVNKTNVYGESPFFSPLTTIQKRNIQKQEDKESVQEKPIAETITPLVQLEPSEEEETIQEKCHTCENNDTIQKQDNEEEENVQAKTNTNTPKNPIANLGSRIQQNRGRGKPLDKPILTKMQQGFGVDFSGVKIHTNSQSVAMNRDLGARAFTNKNDIFFNEGEFNPQSKDGQTLLAHELTHTIQQGASARMKTDVQKRENVVDMAELIKQIIQSSKEQKDALDPTKANETRKDAAAKGVEAEAQANSKIPEVEPSEPDLPETDVDTDASRIATPIPKEPDVVVPSSQKKQDTSSASQNTAQNPAQESTSVDNETQAASNVSTNKVSDVHAETTAPKPAINANNQKEEGGETLQYLEQESADVCNKGAQKAQKLADNESAHDTAEAKANQTEVAVVPPENEGQSRGNADQVKTLEKAQAPESNEQAIKREMDKAISDAVPKKIKELNEFESGKKAQVIGNKVLASTAKQVGEVKGTYNEIDKKAEAHESDVPVAIPSIEQSPNTPALNLGKGAVPSVPQEQTDLSNFEEEADNIYEKEGISKDMQAEFENVDSGDIAEANKEKSVLKDKVANEPANLQDFAKQKQNKVETDLQAEEAEAKSSMEAKRQKELESAKSTQVKTKTDMEKKREAVTQWINNRYTKAKDFVTEKLNKLETQALNTFDAGQKLHAIRFEQNVKRRVNAWKSDRYSGFWGAAKWVKDKFVGIDHFPEIKTIFTTERATFVKAIDVLILNINKENEKTIQQCKEEIVNAKTDIQEFIDKLGPDLIDVGKKAQEDTAKKLAKLDKHIDQEKKKLQQKLCDKKDEAIKAIDKKIEAMKAEMSGLVSKLGGLLLYAAKKFFKWAISKIGGSADKIISALDKGATVLKKLFTDPIGFFKNLVKAVGGGIKGFVTNIVSWLKKGLVSWLMGQMGDSGLELPKKFDMKGIIFLGLQVAGLTWNVIRARIVKNLGPKGETIMSAAEKTADIIKRVVIEGPIALWNIIVEKAGEIKTKVMEGIRNWAITQIIKKMSFKLMSMLNPAGAILQAIMLLYDVVMFFIENWNRIVDFVKSVFDSVGEIASGALGKASQFIENTLGKTVPIILSFAARFVGLSGIGKAIRKVIKAIQKPFKKILDKMIKFLVKKVKKLFKFGKAKVKGAVASVLQWWKLKKKFKGKDGKEHSLYIRGNGKKAKLMVASNPTNVGVLLKHKLKTADNTKKISIQSAIEKADKVNSIIESLSKEKDEKKSTNLNNKLKTQTTAMKTMLSTIMDVDDHKIKVFLDKWLGKKVKTSKQALNKNFVKAANKVGYNFFESENEKQIRRSSKENLPKLTINEGVLMEGVESSEKPTHNNFIPDAITITEQNGKYIATYTTKSSDGKKTAEFKIELSFDAVVDDLPDATQVRKVKGEGLSSKTKDVGRGKWDSAVGGFDNAHIIGDQFGGSGKNFGMNIHPSSPGYNREKMASVENKMASEFKTKGGQYDLEATAYLKDDIDSDSNLKRLLVKEFKKDNPKNGAVPKEIKATAENKLIQSLQKNISADVKALPAQFIRVAYHSKSISSHFGDDNFDSASKTITLGQDSDYESLKDRFKTEQVASGTTKSKV</sequence>
<evidence type="ECO:0000259" key="4">
    <source>
        <dbReference type="Pfam" id="PF13930"/>
    </source>
</evidence>
<feature type="region of interest" description="Disordered" evidence="2">
    <location>
        <begin position="123"/>
        <end position="167"/>
    </location>
</feature>
<feature type="compositionally biased region" description="Basic and acidic residues" evidence="2">
    <location>
        <begin position="428"/>
        <end position="437"/>
    </location>
</feature>
<feature type="domain" description="Type VII secretion system protein EssD-like" evidence="4">
    <location>
        <begin position="1449"/>
        <end position="1512"/>
    </location>
</feature>
<name>A0AA97EKK5_9FLAO</name>
<evidence type="ECO:0000256" key="1">
    <source>
        <dbReference type="SAM" id="Coils"/>
    </source>
</evidence>
<keyword evidence="1" id="KW-0175">Coiled coil</keyword>
<dbReference type="KEGG" id="hws:RNZ46_12690"/>
<evidence type="ECO:0000313" key="5">
    <source>
        <dbReference type="EMBL" id="WOD42847.1"/>
    </source>
</evidence>
<evidence type="ECO:0000259" key="3">
    <source>
        <dbReference type="Pfam" id="PF13699"/>
    </source>
</evidence>
<feature type="compositionally biased region" description="Polar residues" evidence="2">
    <location>
        <begin position="337"/>
        <end position="378"/>
    </location>
</feature>
<dbReference type="Pfam" id="PF13699">
    <property type="entry name" value="eCIS_core"/>
    <property type="match status" value="1"/>
</dbReference>
<feature type="compositionally biased region" description="Polar residues" evidence="2">
    <location>
        <begin position="136"/>
        <end position="145"/>
    </location>
</feature>
<feature type="region of interest" description="Disordered" evidence="2">
    <location>
        <begin position="428"/>
        <end position="478"/>
    </location>
</feature>
<dbReference type="RefSeq" id="WP_316982538.1">
    <property type="nucleotide sequence ID" value="NZ_CP136521.1"/>
</dbReference>
<feature type="region of interest" description="Disordered" evidence="2">
    <location>
        <begin position="268"/>
        <end position="406"/>
    </location>
</feature>
<evidence type="ECO:0000313" key="6">
    <source>
        <dbReference type="Proteomes" id="UP001302486"/>
    </source>
</evidence>
<feature type="compositionally biased region" description="Basic and acidic residues" evidence="2">
    <location>
        <begin position="649"/>
        <end position="665"/>
    </location>
</feature>
<gene>
    <name evidence="5" type="ORF">RNZ46_12690</name>
</gene>